<protein>
    <submittedName>
        <fullName evidence="2">Uncharacterized protein</fullName>
    </submittedName>
</protein>
<accession>A0A8S5NUG1</accession>
<organism evidence="2">
    <name type="scientific">Siphoviridae sp. ctnMb19</name>
    <dbReference type="NCBI Taxonomy" id="2825659"/>
    <lineage>
        <taxon>Viruses</taxon>
        <taxon>Duplodnaviria</taxon>
        <taxon>Heunggongvirae</taxon>
        <taxon>Uroviricota</taxon>
        <taxon>Caudoviricetes</taxon>
    </lineage>
</organism>
<name>A0A8S5NUG1_9CAUD</name>
<reference evidence="2" key="1">
    <citation type="journal article" date="2021" name="Proc. Natl. Acad. Sci. U.S.A.">
        <title>A Catalog of Tens of Thousands of Viruses from Human Metagenomes Reveals Hidden Associations with Chronic Diseases.</title>
        <authorList>
            <person name="Tisza M.J."/>
            <person name="Buck C.B."/>
        </authorList>
    </citation>
    <scope>NUCLEOTIDE SEQUENCE</scope>
    <source>
        <strain evidence="2">CtnMb19</strain>
    </source>
</reference>
<keyword evidence="1" id="KW-0812">Transmembrane</keyword>
<feature type="transmembrane region" description="Helical" evidence="1">
    <location>
        <begin position="12"/>
        <end position="30"/>
    </location>
</feature>
<proteinExistence type="predicted"/>
<evidence type="ECO:0000313" key="2">
    <source>
        <dbReference type="EMBL" id="DAD98004.1"/>
    </source>
</evidence>
<sequence>MDKKDNKKKPQEIVIAVLAGIVFVTALFIINNITESDNKTIANTQPTTTTQKATEKTTAATIQKTTQDTYDKLTKYKAGTYKVGEDIPNGDYYLQSLTSKGSAYFGVYADSNKTKIKFNENFKGNMLINVEDGEYLELNKCNAIPLLEFRQYYTTKTTLDNCMLEVGIDIEPGEYKLIATSSRGYYCIYDDLRQSHIVSNDNFDNQTYCTVGKGQFLILNNCKIEQ</sequence>
<keyword evidence="1" id="KW-0472">Membrane</keyword>
<dbReference type="EMBL" id="BK015251">
    <property type="protein sequence ID" value="DAD98004.1"/>
    <property type="molecule type" value="Genomic_DNA"/>
</dbReference>
<evidence type="ECO:0000256" key="1">
    <source>
        <dbReference type="SAM" id="Phobius"/>
    </source>
</evidence>
<keyword evidence="1" id="KW-1133">Transmembrane helix</keyword>